<comment type="subcellular location">
    <subcellularLocation>
        <location evidence="1">Membrane</location>
        <topology evidence="1">Multi-pass membrane protein</topology>
    </subcellularLocation>
</comment>
<dbReference type="Gene3D" id="1.20.1070.10">
    <property type="entry name" value="Rhodopsin 7-helix transmembrane proteins"/>
    <property type="match status" value="1"/>
</dbReference>
<feature type="transmembrane region" description="Helical" evidence="12">
    <location>
        <begin position="57"/>
        <end position="82"/>
    </location>
</feature>
<proteinExistence type="inferred from homology"/>
<dbReference type="SUPFAM" id="SSF81321">
    <property type="entry name" value="Family A G protein-coupled receptor-like"/>
    <property type="match status" value="1"/>
</dbReference>
<evidence type="ECO:0000256" key="12">
    <source>
        <dbReference type="SAM" id="Phobius"/>
    </source>
</evidence>
<keyword evidence="5" id="KW-0297">G-protein coupled receptor</keyword>
<gene>
    <name evidence="14" type="ORF">BEMITA_LOCUS8715</name>
</gene>
<feature type="transmembrane region" description="Helical" evidence="12">
    <location>
        <begin position="130"/>
        <end position="151"/>
    </location>
</feature>
<keyword evidence="7" id="KW-0675">Receptor</keyword>
<keyword evidence="10" id="KW-0716">Sensory transduction</keyword>
<dbReference type="CDD" id="cd00637">
    <property type="entry name" value="7tm_classA_rhodopsin-like"/>
    <property type="match status" value="1"/>
</dbReference>
<feature type="transmembrane region" description="Helical" evidence="12">
    <location>
        <begin position="172"/>
        <end position="193"/>
    </location>
</feature>
<keyword evidence="8" id="KW-0325">Glycoprotein</keyword>
<evidence type="ECO:0000256" key="5">
    <source>
        <dbReference type="ARBA" id="ARBA00023040"/>
    </source>
</evidence>
<evidence type="ECO:0000256" key="2">
    <source>
        <dbReference type="ARBA" id="ARBA00010663"/>
    </source>
</evidence>
<dbReference type="InterPro" id="IPR017452">
    <property type="entry name" value="GPCR_Rhodpsn_7TM"/>
</dbReference>
<dbReference type="Pfam" id="PF00001">
    <property type="entry name" value="7tm_1"/>
    <property type="match status" value="1"/>
</dbReference>
<evidence type="ECO:0000256" key="6">
    <source>
        <dbReference type="ARBA" id="ARBA00023136"/>
    </source>
</evidence>
<evidence type="ECO:0000256" key="9">
    <source>
        <dbReference type="ARBA" id="ARBA00023224"/>
    </source>
</evidence>
<feature type="transmembrane region" description="Helical" evidence="12">
    <location>
        <begin position="292"/>
        <end position="315"/>
    </location>
</feature>
<dbReference type="EMBL" id="OU963866">
    <property type="protein sequence ID" value="CAH0389942.1"/>
    <property type="molecule type" value="Genomic_DNA"/>
</dbReference>
<feature type="transmembrane region" description="Helical" evidence="12">
    <location>
        <begin position="267"/>
        <end position="286"/>
    </location>
</feature>
<keyword evidence="9" id="KW-0807">Transducer</keyword>
<dbReference type="PROSITE" id="PS50262">
    <property type="entry name" value="G_PROTEIN_RECEP_F1_2"/>
    <property type="match status" value="1"/>
</dbReference>
<evidence type="ECO:0000256" key="4">
    <source>
        <dbReference type="ARBA" id="ARBA00022989"/>
    </source>
</evidence>
<evidence type="ECO:0000256" key="11">
    <source>
        <dbReference type="SAM" id="MobiDB-lite"/>
    </source>
</evidence>
<keyword evidence="4 12" id="KW-1133">Transmembrane helix</keyword>
<dbReference type="GO" id="GO:0007601">
    <property type="term" value="P:visual perception"/>
    <property type="evidence" value="ECO:0007669"/>
    <property type="project" value="UniProtKB-KW"/>
</dbReference>
<keyword evidence="6 12" id="KW-0472">Membrane</keyword>
<keyword evidence="15" id="KW-1185">Reference proteome</keyword>
<evidence type="ECO:0000256" key="7">
    <source>
        <dbReference type="ARBA" id="ARBA00023170"/>
    </source>
</evidence>
<evidence type="ECO:0000256" key="8">
    <source>
        <dbReference type="ARBA" id="ARBA00023180"/>
    </source>
</evidence>
<keyword evidence="3 12" id="KW-0812">Transmembrane</keyword>
<dbReference type="Proteomes" id="UP001152759">
    <property type="component" value="Chromosome 5"/>
</dbReference>
<evidence type="ECO:0000256" key="3">
    <source>
        <dbReference type="ARBA" id="ARBA00022692"/>
    </source>
</evidence>
<keyword evidence="10" id="KW-0844">Vision</keyword>
<dbReference type="GO" id="GO:0004930">
    <property type="term" value="F:G protein-coupled receptor activity"/>
    <property type="evidence" value="ECO:0007669"/>
    <property type="project" value="UniProtKB-KW"/>
</dbReference>
<evidence type="ECO:0000256" key="1">
    <source>
        <dbReference type="ARBA" id="ARBA00004141"/>
    </source>
</evidence>
<feature type="region of interest" description="Disordered" evidence="11">
    <location>
        <begin position="339"/>
        <end position="364"/>
    </location>
</feature>
<feature type="transmembrane region" description="Helical" evidence="12">
    <location>
        <begin position="94"/>
        <end position="118"/>
    </location>
</feature>
<evidence type="ECO:0000313" key="15">
    <source>
        <dbReference type="Proteomes" id="UP001152759"/>
    </source>
</evidence>
<dbReference type="InterPro" id="IPR050125">
    <property type="entry name" value="GPCR_opsins"/>
</dbReference>
<organism evidence="14 15">
    <name type="scientific">Bemisia tabaci</name>
    <name type="common">Sweetpotato whitefly</name>
    <name type="synonym">Aleurodes tabaci</name>
    <dbReference type="NCBI Taxonomy" id="7038"/>
    <lineage>
        <taxon>Eukaryota</taxon>
        <taxon>Metazoa</taxon>
        <taxon>Ecdysozoa</taxon>
        <taxon>Arthropoda</taxon>
        <taxon>Hexapoda</taxon>
        <taxon>Insecta</taxon>
        <taxon>Pterygota</taxon>
        <taxon>Neoptera</taxon>
        <taxon>Paraneoptera</taxon>
        <taxon>Hemiptera</taxon>
        <taxon>Sternorrhyncha</taxon>
        <taxon>Aleyrodoidea</taxon>
        <taxon>Aleyrodidae</taxon>
        <taxon>Aleyrodinae</taxon>
        <taxon>Bemisia</taxon>
    </lineage>
</organism>
<evidence type="ECO:0000259" key="13">
    <source>
        <dbReference type="PROSITE" id="PS50262"/>
    </source>
</evidence>
<dbReference type="GO" id="GO:0016020">
    <property type="term" value="C:membrane"/>
    <property type="evidence" value="ECO:0007669"/>
    <property type="project" value="UniProtKB-SubCell"/>
</dbReference>
<dbReference type="PRINTS" id="PR00237">
    <property type="entry name" value="GPCRRHODOPSN"/>
</dbReference>
<sequence length="364" mass="41108">MERRNFAIELTTEPLPPTTAGMNQTHEEYPIMEMTLSPMLDAGGISPVQLAYDWSRVWRLLIMLALCVIGSIGNVYMISSVMIEDHLKKKGNTFIANVALADFLISGFVIPLSVVVLLAGMEDPPQVCQFQWFVAILCFVVTVLSFTLTAAENYTRLCLSAEVYSVITSRRVTVTVILVWIISALLAFLQQYYRLGPDYCAKRVLPGIIPYQAVIAGMFLLVPVLITIVLYLRIAYQVKLARTNPDFKPSIAFTWDYSLMQANMYSFLMFLIFWSPFVVTVAVTSVRNVSAYLFYNLAWFALSKSCFNNLLYCVANRHFRNAYINLFHYCCCKTTVSPHTPNSSARIHGHRLKSPGLTSRSSFP</sequence>
<dbReference type="AlphaFoldDB" id="A0A9P0AC12"/>
<protein>
    <recommendedName>
        <fullName evidence="13">G-protein coupled receptors family 1 profile domain-containing protein</fullName>
    </recommendedName>
</protein>
<evidence type="ECO:0000313" key="14">
    <source>
        <dbReference type="EMBL" id="CAH0389942.1"/>
    </source>
</evidence>
<evidence type="ECO:0000256" key="10">
    <source>
        <dbReference type="ARBA" id="ARBA00023305"/>
    </source>
</evidence>
<feature type="transmembrane region" description="Helical" evidence="12">
    <location>
        <begin position="213"/>
        <end position="232"/>
    </location>
</feature>
<comment type="similarity">
    <text evidence="2">Belongs to the G-protein coupled receptor 1 family.</text>
</comment>
<feature type="domain" description="G-protein coupled receptors family 1 profile" evidence="13">
    <location>
        <begin position="73"/>
        <end position="312"/>
    </location>
</feature>
<accession>A0A9P0AC12</accession>
<name>A0A9P0AC12_BEMTA</name>
<reference evidence="14" key="1">
    <citation type="submission" date="2021-12" db="EMBL/GenBank/DDBJ databases">
        <authorList>
            <person name="King R."/>
        </authorList>
    </citation>
    <scope>NUCLEOTIDE SEQUENCE</scope>
</reference>
<dbReference type="InterPro" id="IPR000276">
    <property type="entry name" value="GPCR_Rhodpsn"/>
</dbReference>
<dbReference type="PANTHER" id="PTHR24240">
    <property type="entry name" value="OPSIN"/>
    <property type="match status" value="1"/>
</dbReference>